<dbReference type="Gene3D" id="3.40.50.300">
    <property type="entry name" value="P-loop containing nucleotide triphosphate hydrolases"/>
    <property type="match status" value="1"/>
</dbReference>
<dbReference type="PANTHER" id="PTHR13696">
    <property type="entry name" value="P-LOOP CONTAINING NUCLEOSIDE TRIPHOSPHATE HYDROLASE"/>
    <property type="match status" value="1"/>
</dbReference>
<dbReference type="EMBL" id="BLKX01000003">
    <property type="protein sequence ID" value="GFG83173.1"/>
    <property type="molecule type" value="Genomic_DNA"/>
</dbReference>
<name>A0ABQ1CFB3_9MYCO</name>
<dbReference type="InterPro" id="IPR002586">
    <property type="entry name" value="CobQ/CobB/MinD/ParA_Nub-bd_dom"/>
</dbReference>
<dbReference type="SUPFAM" id="SSF52540">
    <property type="entry name" value="P-loop containing nucleoside triphosphate hydrolases"/>
    <property type="match status" value="1"/>
</dbReference>
<protein>
    <recommendedName>
        <fullName evidence="1">CobQ/CobB/MinD/ParA nucleotide binding domain-containing protein</fullName>
    </recommendedName>
</protein>
<dbReference type="Pfam" id="PF01656">
    <property type="entry name" value="CbiA"/>
    <property type="match status" value="1"/>
</dbReference>
<dbReference type="InterPro" id="IPR027417">
    <property type="entry name" value="P-loop_NTPase"/>
</dbReference>
<sequence>MLVIGVINQKGGSGKTTVAINLAASYAWMGRVLLVDVDPQSSATFWANRVGEKAKFDITGSTDPEILTQIRKLPYEIVVVDTPGSLEGADVLSAVIPKCDIAVIPTEPSALGFEPLQRTKKLADECNVPCRVVISRVDPRSDGTDVADIRELLTAADIPYLTTHIRSYKVHSRGPLDGKVVTDMGWGRSARHARDDFQHLSREIVGFNRTPTAKKG</sequence>
<proteinExistence type="predicted"/>
<dbReference type="Proteomes" id="UP000465240">
    <property type="component" value="Unassembled WGS sequence"/>
</dbReference>
<dbReference type="CDD" id="cd02042">
    <property type="entry name" value="ParAB_family"/>
    <property type="match status" value="1"/>
</dbReference>
<evidence type="ECO:0000313" key="3">
    <source>
        <dbReference type="Proteomes" id="UP000465240"/>
    </source>
</evidence>
<organism evidence="2 3">
    <name type="scientific">Mycobacterium paragordonae</name>
    <dbReference type="NCBI Taxonomy" id="1389713"/>
    <lineage>
        <taxon>Bacteria</taxon>
        <taxon>Bacillati</taxon>
        <taxon>Actinomycetota</taxon>
        <taxon>Actinomycetes</taxon>
        <taxon>Mycobacteriales</taxon>
        <taxon>Mycobacteriaceae</taxon>
        <taxon>Mycobacterium</taxon>
    </lineage>
</organism>
<dbReference type="PANTHER" id="PTHR13696:SF96">
    <property type="entry name" value="COBQ_COBB_MIND_PARA NUCLEOTIDE BINDING DOMAIN-CONTAINING PROTEIN"/>
    <property type="match status" value="1"/>
</dbReference>
<evidence type="ECO:0000259" key="1">
    <source>
        <dbReference type="Pfam" id="PF01656"/>
    </source>
</evidence>
<dbReference type="InterPro" id="IPR050678">
    <property type="entry name" value="DNA_Partitioning_ATPase"/>
</dbReference>
<keyword evidence="3" id="KW-1185">Reference proteome</keyword>
<reference evidence="2 3" key="1">
    <citation type="journal article" date="2019" name="Emerg. Microbes Infect.">
        <title>Comprehensive subspecies identification of 175 nontuberculous mycobacteria species based on 7547 genomic profiles.</title>
        <authorList>
            <person name="Matsumoto Y."/>
            <person name="Kinjo T."/>
            <person name="Motooka D."/>
            <person name="Nabeya D."/>
            <person name="Jung N."/>
            <person name="Uechi K."/>
            <person name="Horii T."/>
            <person name="Iida T."/>
            <person name="Fujita J."/>
            <person name="Nakamura S."/>
        </authorList>
    </citation>
    <scope>NUCLEOTIDE SEQUENCE [LARGE SCALE GENOMIC DNA]</scope>
    <source>
        <strain evidence="2 3">JCM 18565</strain>
    </source>
</reference>
<gene>
    <name evidence="2" type="ORF">MPRG_64490</name>
</gene>
<accession>A0ABQ1CFB3</accession>
<feature type="domain" description="CobQ/CobB/MinD/ParA nucleotide binding" evidence="1">
    <location>
        <begin position="5"/>
        <end position="165"/>
    </location>
</feature>
<comment type="caution">
    <text evidence="2">The sequence shown here is derived from an EMBL/GenBank/DDBJ whole genome shotgun (WGS) entry which is preliminary data.</text>
</comment>
<evidence type="ECO:0000313" key="2">
    <source>
        <dbReference type="EMBL" id="GFG83173.1"/>
    </source>
</evidence>